<dbReference type="EMBL" id="CAJNOJ010000938">
    <property type="protein sequence ID" value="CAF1534740.1"/>
    <property type="molecule type" value="Genomic_DNA"/>
</dbReference>
<sequence length="1278" mass="147962">MIKYQPLREYILNQNVYNTETDDQRVKKKEVLATRFYLIVLMIILYAYSFYATAVTHTSTITITKPTIEQYKDLIQQYPDTLRCPCERISIPYEKFLHISPVYHQICSSDFISQRWIDYLFYNNSSYYFQLDFRRSALGQFQLLRLFCEQVQDTIDYDLIQFYSNQLITQELLPMETFDIQTDSLINFFQRTTPPSFLDVFNLNRLVLTRQHFLSGTGALLNAFWRVSGDQTSTDLYVTIYYEVGNAYFSCICMTPFICTLPEGIYANMDRYDVAGNSAEGDTTRDWKTWHINATFLLPGMRTGCVPSESLFHSTTECLYDDSCLTSIGTHINYTSTKISSFSKLNQSLSTVNTTYETLVNSLFIQKWITNRSFDDYFDECQPLYCQYTNEVGESWSVIVTSTISLYGGLRIVLSPIILFLAGFVLKNCQHRQTNTDNNSSNLSIETCCSQSIRSIWDFFKKYNLFNSSSSDERSKRNQILSTRIYCVLLPILLTIFGVYLLLEKQTKLITIKNPTQNQFEQLENISVNNLFCPCSDISIKYDTFLSLQPRYHPICSSVFSSTLWLKNWYWSDTSNYNSDNFRFVSDFFFEFLVILCEAANELVTTSLTTFKQNEYLTSEVVSSDIFKSEVTSFIELFTITTQQAFQLRINLIRRILSANQFLNQRKTNTILSVINYNNNTESHAMILSVQGCSCATNPSCKQPLTIYDDNRTYRLMGIYQGCLFIDSVLLSTTECFFSNYCINTLKSFMLTAHPLHKLLKALNSSILSSYQPNTTMDIIVNNLFIEDWNALYFYNQYYNQCQPSYCSYTKEENENRFDVLTKLIAIYGGLSMILKICVPILVNVIKRKKGERGEVSFTSRIRQGFLTIKAKLINFNLFRTQAANNPTIERQLYTTRFYLIISIITFASLLFYTLINEKLITVKVQLNNLDEYNNLRNKYSATLSCPCSDISVTYSRFIKLNPSYHQICSSDFVTQQWIEYLYNENRTYEKSFYAVASVQFQVLSSLCKQAQETVNNSLVQFQATKFTSDQLISPELFQIQIDTILSSFKKSAPQTFKQALTVLSGFIHGNAFITPYETNWKFTVVNIYDLAPMYTNPRWYGESCNCATSSKCTERVQLNENVNSTLTGMLIGCYVHEALLQWTLECLYKRECVNLIINSFRKQIPAGDDDVQILNSSLLTNAFPMTETVQDMVDRLFVNEWNVNYSYEKYYEQCHSASCTYSFTQYFDIFYIVTTIVGLFGSLTILLRMLSKLIIFIALSIINRQQNRAVEVSSSTG</sequence>
<name>A0A815VU46_ADIRI</name>
<dbReference type="Proteomes" id="UP000663852">
    <property type="component" value="Unassembled WGS sequence"/>
</dbReference>
<feature type="transmembrane region" description="Helical" evidence="1">
    <location>
        <begin position="1230"/>
        <end position="1251"/>
    </location>
</feature>
<protein>
    <submittedName>
        <fullName evidence="3">Uncharacterized protein</fullName>
    </submittedName>
</protein>
<evidence type="ECO:0000313" key="5">
    <source>
        <dbReference type="Proteomes" id="UP000663852"/>
    </source>
</evidence>
<feature type="transmembrane region" description="Helical" evidence="1">
    <location>
        <begin position="32"/>
        <end position="51"/>
    </location>
</feature>
<gene>
    <name evidence="3" type="ORF">EDS130_LOCUS44855</name>
    <name evidence="2" type="ORF">XAT740_LOCUS36358</name>
</gene>
<proteinExistence type="predicted"/>
<keyword evidence="1" id="KW-0472">Membrane</keyword>
<reference evidence="3" key="1">
    <citation type="submission" date="2021-02" db="EMBL/GenBank/DDBJ databases">
        <authorList>
            <person name="Nowell W R."/>
        </authorList>
    </citation>
    <scope>NUCLEOTIDE SEQUENCE</scope>
</reference>
<keyword evidence="4" id="KW-1185">Reference proteome</keyword>
<dbReference type="AlphaFoldDB" id="A0A815VU46"/>
<feature type="transmembrane region" description="Helical" evidence="1">
    <location>
        <begin position="404"/>
        <end position="426"/>
    </location>
</feature>
<evidence type="ECO:0000313" key="2">
    <source>
        <dbReference type="EMBL" id="CAF1441651.1"/>
    </source>
</evidence>
<evidence type="ECO:0000313" key="3">
    <source>
        <dbReference type="EMBL" id="CAF1534740.1"/>
    </source>
</evidence>
<keyword evidence="1" id="KW-0812">Transmembrane</keyword>
<comment type="caution">
    <text evidence="3">The sequence shown here is derived from an EMBL/GenBank/DDBJ whole genome shotgun (WGS) entry which is preliminary data.</text>
</comment>
<dbReference type="OrthoDB" id="10026343at2759"/>
<dbReference type="EMBL" id="CAJNOR010003722">
    <property type="protein sequence ID" value="CAF1441651.1"/>
    <property type="molecule type" value="Genomic_DNA"/>
</dbReference>
<feature type="transmembrane region" description="Helical" evidence="1">
    <location>
        <begin position="825"/>
        <end position="846"/>
    </location>
</feature>
<keyword evidence="1" id="KW-1133">Transmembrane helix</keyword>
<feature type="transmembrane region" description="Helical" evidence="1">
    <location>
        <begin position="485"/>
        <end position="503"/>
    </location>
</feature>
<accession>A0A815VU46</accession>
<evidence type="ECO:0000313" key="4">
    <source>
        <dbReference type="Proteomes" id="UP000663828"/>
    </source>
</evidence>
<evidence type="ECO:0000256" key="1">
    <source>
        <dbReference type="SAM" id="Phobius"/>
    </source>
</evidence>
<feature type="transmembrane region" description="Helical" evidence="1">
    <location>
        <begin position="898"/>
        <end position="916"/>
    </location>
</feature>
<organism evidence="3 5">
    <name type="scientific">Adineta ricciae</name>
    <name type="common">Rotifer</name>
    <dbReference type="NCBI Taxonomy" id="249248"/>
    <lineage>
        <taxon>Eukaryota</taxon>
        <taxon>Metazoa</taxon>
        <taxon>Spiralia</taxon>
        <taxon>Gnathifera</taxon>
        <taxon>Rotifera</taxon>
        <taxon>Eurotatoria</taxon>
        <taxon>Bdelloidea</taxon>
        <taxon>Adinetida</taxon>
        <taxon>Adinetidae</taxon>
        <taxon>Adineta</taxon>
    </lineage>
</organism>
<dbReference type="Proteomes" id="UP000663828">
    <property type="component" value="Unassembled WGS sequence"/>
</dbReference>